<reference evidence="2 3" key="1">
    <citation type="submission" date="2011-06" db="EMBL/GenBank/DDBJ databases">
        <title>The Genome Sequence of Collinsella tanakaei YIT 12063.</title>
        <authorList>
            <consortium name="The Broad Institute Genome Sequencing Platform"/>
            <person name="Earl A."/>
            <person name="Ward D."/>
            <person name="Feldgarden M."/>
            <person name="Gevers D."/>
            <person name="Morotomi M."/>
            <person name="Young S.K."/>
            <person name="Zeng Q."/>
            <person name="Gargeya S."/>
            <person name="Fitzgerald M."/>
            <person name="Haas B."/>
            <person name="Abouelleil A."/>
            <person name="Alvarado L."/>
            <person name="Arachchi H.M."/>
            <person name="Berlin A."/>
            <person name="Brown A."/>
            <person name="Chapman S.B."/>
            <person name="Chen Z."/>
            <person name="Dunbar C."/>
            <person name="Freedman E."/>
            <person name="Gearin G."/>
            <person name="Gellesch M."/>
            <person name="Goldberg J."/>
            <person name="Griggs A."/>
            <person name="Gujja S."/>
            <person name="Heiman D."/>
            <person name="Howarth C."/>
            <person name="Larson L."/>
            <person name="Lui A."/>
            <person name="MacDonald P.J.P."/>
            <person name="Mehta T."/>
            <person name="Montmayeur A."/>
            <person name="Murphy C."/>
            <person name="Neiman D."/>
            <person name="Pearson M."/>
            <person name="Priest M."/>
            <person name="Roberts A."/>
            <person name="Saif S."/>
            <person name="Shea T."/>
            <person name="Shenoy N."/>
            <person name="Sisk P."/>
            <person name="Stolte C."/>
            <person name="Sykes S."/>
            <person name="Wortman J."/>
            <person name="Nusbaum C."/>
            <person name="Birren B."/>
        </authorList>
    </citation>
    <scope>NUCLEOTIDE SEQUENCE [LARGE SCALE GENOMIC DNA]</scope>
    <source>
        <strain evidence="2 3">YIT 12063</strain>
    </source>
</reference>
<feature type="transmembrane region" description="Helical" evidence="1">
    <location>
        <begin position="308"/>
        <end position="329"/>
    </location>
</feature>
<feature type="transmembrane region" description="Helical" evidence="1">
    <location>
        <begin position="349"/>
        <end position="371"/>
    </location>
</feature>
<dbReference type="EMBL" id="ADLS01000001">
    <property type="protein sequence ID" value="EGX71841.1"/>
    <property type="molecule type" value="Genomic_DNA"/>
</dbReference>
<keyword evidence="1" id="KW-1133">Transmembrane helix</keyword>
<name>G1WF93_9ACTN</name>
<feature type="transmembrane region" description="Helical" evidence="1">
    <location>
        <begin position="20"/>
        <end position="39"/>
    </location>
</feature>
<keyword evidence="1" id="KW-0812">Transmembrane</keyword>
<protein>
    <recommendedName>
        <fullName evidence="4">ABC transporter permease</fullName>
    </recommendedName>
</protein>
<accession>G1WF93</accession>
<keyword evidence="3" id="KW-1185">Reference proteome</keyword>
<evidence type="ECO:0008006" key="4">
    <source>
        <dbReference type="Google" id="ProtNLM"/>
    </source>
</evidence>
<feature type="transmembrane region" description="Helical" evidence="1">
    <location>
        <begin position="274"/>
        <end position="296"/>
    </location>
</feature>
<organism evidence="2 3">
    <name type="scientific">Collinsella tanakaei YIT 12063</name>
    <dbReference type="NCBI Taxonomy" id="742742"/>
    <lineage>
        <taxon>Bacteria</taxon>
        <taxon>Bacillati</taxon>
        <taxon>Actinomycetota</taxon>
        <taxon>Coriobacteriia</taxon>
        <taxon>Coriobacteriales</taxon>
        <taxon>Coriobacteriaceae</taxon>
        <taxon>Collinsella</taxon>
    </lineage>
</organism>
<dbReference type="AlphaFoldDB" id="G1WF93"/>
<feature type="transmembrane region" description="Helical" evidence="1">
    <location>
        <begin position="225"/>
        <end position="247"/>
    </location>
</feature>
<evidence type="ECO:0000313" key="2">
    <source>
        <dbReference type="EMBL" id="EGX71841.1"/>
    </source>
</evidence>
<dbReference type="eggNOG" id="COG4652">
    <property type="taxonomic scope" value="Bacteria"/>
</dbReference>
<evidence type="ECO:0000256" key="1">
    <source>
        <dbReference type="SAM" id="Phobius"/>
    </source>
</evidence>
<sequence>MIPLKLHLCLRTGTAMKRVWSIASLLIIILIGITSFISAKGVFDTLAIRQVDSWFSNRPIIFTSQLTDKQKGIFVSELQGLVSEGGFVAIGRNDETLQSGAALYTFSVLPTRPNEGATIDALSILETTVVDGSVIDSVVAGEANCYAGYGNDSFSRVSDLPSIRSGLYFRVDKMNSGEDLGDSCAFFGLDYDDFQTLVDRLSSAVGVSSETLTTKMSGATSEIGLIYFFCAGALVLLSLVLCLLMVARSLLELKTLGVHLMLGWSRVDFASNLLFPQALQLLCLVPIGVIGTLAVFDGFTIGADLAKYAFISMLPAAMAILASMLVAVIPLFFTKPVETIHGRYSRRGFYILTAAVYLVCLIAIFAGCLYIDQPLSMYTNLARVQSTWQQYEGWYVVRDFRLDNARFTGNPMDLSGDLYAWYSEHEHDEGVYLANTKHYEEASIQRYVGDSATLKPFWYLAASPSYLEQIGVDVPADLIEKANQGVRVHLLPNTLSAAETDEMKDLLIASRKPVDSNIVTTFMENPTYEFAPYDSDNELFTWSTDDELPLVSNGFVIAVITAENMVPFESESLVSSGLDNAYIKLDSQAASNLLDADGRAELNGSMNARFATVGNWFE</sequence>
<dbReference type="HOGENOM" id="CLU_022867_0_0_11"/>
<gene>
    <name evidence="2" type="ORF">HMPREF9452_00006</name>
</gene>
<evidence type="ECO:0000313" key="3">
    <source>
        <dbReference type="Proteomes" id="UP000004830"/>
    </source>
</evidence>
<dbReference type="Proteomes" id="UP000004830">
    <property type="component" value="Unassembled WGS sequence"/>
</dbReference>
<proteinExistence type="predicted"/>
<comment type="caution">
    <text evidence="2">The sequence shown here is derived from an EMBL/GenBank/DDBJ whole genome shotgun (WGS) entry which is preliminary data.</text>
</comment>
<dbReference type="PATRIC" id="fig|742742.3.peg.4"/>
<dbReference type="STRING" id="742742.HMPREF9452_00006"/>
<keyword evidence="1" id="KW-0472">Membrane</keyword>